<dbReference type="InterPro" id="IPR000073">
    <property type="entry name" value="AB_hydrolase_1"/>
</dbReference>
<dbReference type="Pfam" id="PF12697">
    <property type="entry name" value="Abhydrolase_6"/>
    <property type="match status" value="1"/>
</dbReference>
<dbReference type="RefSeq" id="WP_216958308.1">
    <property type="nucleotide sequence ID" value="NZ_JAHOPB010000001.1"/>
</dbReference>
<organism evidence="2 3">
    <name type="scientific">Reyranella humidisoli</name>
    <dbReference type="NCBI Taxonomy" id="2849149"/>
    <lineage>
        <taxon>Bacteria</taxon>
        <taxon>Pseudomonadati</taxon>
        <taxon>Pseudomonadota</taxon>
        <taxon>Alphaproteobacteria</taxon>
        <taxon>Hyphomicrobiales</taxon>
        <taxon>Reyranellaceae</taxon>
        <taxon>Reyranella</taxon>
    </lineage>
</organism>
<evidence type="ECO:0000313" key="2">
    <source>
        <dbReference type="EMBL" id="MBU8873805.1"/>
    </source>
</evidence>
<gene>
    <name evidence="2" type="ORF">KQ910_08520</name>
</gene>
<reference evidence="2 3" key="1">
    <citation type="submission" date="2021-06" db="EMBL/GenBank/DDBJ databases">
        <authorList>
            <person name="Lee D.H."/>
        </authorList>
    </citation>
    <scope>NUCLEOTIDE SEQUENCE [LARGE SCALE GENOMIC DNA]</scope>
    <source>
        <strain evidence="2 3">MMS21-HV4-11</strain>
    </source>
</reference>
<name>A0ABS6IH66_9HYPH</name>
<proteinExistence type="predicted"/>
<evidence type="ECO:0000313" key="3">
    <source>
        <dbReference type="Proteomes" id="UP000727907"/>
    </source>
</evidence>
<sequence length="300" mass="33024">MSLDFSAVPRMADGRTAAEHIEEVANRSQIVRVPMGARSAGGTGRMMWHVFGAAPEKPILLLFHGGSGSWIHWIRNVLPLSAHFNVYAADLPGLGDSDPPDDVNDIWSVTHCVEAAMQELVPKDKPFSIAGFSFGGMVSGHIATLFEDRIERIALVGAGGLKATRKPGPKLHKLLAEMPPEMLAAEARRNLEILMLHDPKNVDGIAIHMQILNTTRAKTRSRIMGQAFKLSEVLPRVKTPLTGIWGEFDSTTYPHIQERIDLFRALQPDFEMNVIPGAGHWVAYEAADAFNETLLRVLAR</sequence>
<dbReference type="PANTHER" id="PTHR43139">
    <property type="entry name" value="SI:DKEY-122A22.2"/>
    <property type="match status" value="1"/>
</dbReference>
<keyword evidence="3" id="KW-1185">Reference proteome</keyword>
<evidence type="ECO:0000259" key="1">
    <source>
        <dbReference type="Pfam" id="PF12697"/>
    </source>
</evidence>
<dbReference type="InterPro" id="IPR052370">
    <property type="entry name" value="Meta-cleavage_hydrolase"/>
</dbReference>
<accession>A0ABS6IH66</accession>
<dbReference type="EMBL" id="JAHOPB010000001">
    <property type="protein sequence ID" value="MBU8873805.1"/>
    <property type="molecule type" value="Genomic_DNA"/>
</dbReference>
<feature type="domain" description="AB hydrolase-1" evidence="1">
    <location>
        <begin position="60"/>
        <end position="292"/>
    </location>
</feature>
<dbReference type="Proteomes" id="UP000727907">
    <property type="component" value="Unassembled WGS sequence"/>
</dbReference>
<dbReference type="GO" id="GO:0016787">
    <property type="term" value="F:hydrolase activity"/>
    <property type="evidence" value="ECO:0007669"/>
    <property type="project" value="UniProtKB-KW"/>
</dbReference>
<dbReference type="PANTHER" id="PTHR43139:SF52">
    <property type="entry name" value="SI:DKEY-122A22.2"/>
    <property type="match status" value="1"/>
</dbReference>
<protein>
    <submittedName>
        <fullName evidence="2">Alpha/beta hydrolase</fullName>
    </submittedName>
</protein>
<keyword evidence="2" id="KW-0378">Hydrolase</keyword>
<comment type="caution">
    <text evidence="2">The sequence shown here is derived from an EMBL/GenBank/DDBJ whole genome shotgun (WGS) entry which is preliminary data.</text>
</comment>